<dbReference type="VEuPathDB" id="AmoebaDB:NAEGRDRAFT_72201"/>
<proteinExistence type="predicted"/>
<dbReference type="InterPro" id="IPR036047">
    <property type="entry name" value="F-box-like_dom_sf"/>
</dbReference>
<dbReference type="SUPFAM" id="SSF81383">
    <property type="entry name" value="F-box domain"/>
    <property type="match status" value="1"/>
</dbReference>
<dbReference type="OMA" id="NFTITHH"/>
<dbReference type="Proteomes" id="UP000006671">
    <property type="component" value="Unassembled WGS sequence"/>
</dbReference>
<evidence type="ECO:0008006" key="4">
    <source>
        <dbReference type="Google" id="ProtNLM"/>
    </source>
</evidence>
<gene>
    <name evidence="2" type="ORF">NAEGRDRAFT_72201</name>
</gene>
<dbReference type="OrthoDB" id="10257624at2759"/>
<evidence type="ECO:0000313" key="2">
    <source>
        <dbReference type="EMBL" id="EFC40035.1"/>
    </source>
</evidence>
<feature type="compositionally biased region" description="Acidic residues" evidence="1">
    <location>
        <begin position="544"/>
        <end position="554"/>
    </location>
</feature>
<feature type="region of interest" description="Disordered" evidence="1">
    <location>
        <begin position="376"/>
        <end position="404"/>
    </location>
</feature>
<feature type="compositionally biased region" description="Basic and acidic residues" evidence="1">
    <location>
        <begin position="498"/>
        <end position="520"/>
    </location>
</feature>
<feature type="compositionally biased region" description="Polar residues" evidence="1">
    <location>
        <begin position="230"/>
        <end position="248"/>
    </location>
</feature>
<dbReference type="eggNOG" id="ENOG502SXI2">
    <property type="taxonomic scope" value="Eukaryota"/>
</dbReference>
<feature type="region of interest" description="Disordered" evidence="1">
    <location>
        <begin position="1"/>
        <end position="34"/>
    </location>
</feature>
<feature type="compositionally biased region" description="Acidic residues" evidence="1">
    <location>
        <begin position="321"/>
        <end position="334"/>
    </location>
</feature>
<dbReference type="InParanoid" id="D2VT75"/>
<organism evidence="3">
    <name type="scientific">Naegleria gruberi</name>
    <name type="common">Amoeba</name>
    <dbReference type="NCBI Taxonomy" id="5762"/>
    <lineage>
        <taxon>Eukaryota</taxon>
        <taxon>Discoba</taxon>
        <taxon>Heterolobosea</taxon>
        <taxon>Tetramitia</taxon>
        <taxon>Eutetramitia</taxon>
        <taxon>Vahlkampfiidae</taxon>
        <taxon>Naegleria</taxon>
    </lineage>
</organism>
<dbReference type="RefSeq" id="XP_002672779.1">
    <property type="nucleotide sequence ID" value="XM_002672733.1"/>
</dbReference>
<evidence type="ECO:0000313" key="3">
    <source>
        <dbReference type="Proteomes" id="UP000006671"/>
    </source>
</evidence>
<dbReference type="EMBL" id="GG738895">
    <property type="protein sequence ID" value="EFC40035.1"/>
    <property type="molecule type" value="Genomic_DNA"/>
</dbReference>
<reference evidence="2 3" key="1">
    <citation type="journal article" date="2010" name="Cell">
        <title>The genome of Naegleria gruberi illuminates early eukaryotic versatility.</title>
        <authorList>
            <person name="Fritz-Laylin L.K."/>
            <person name="Prochnik S.E."/>
            <person name="Ginger M.L."/>
            <person name="Dacks J.B."/>
            <person name="Carpenter M.L."/>
            <person name="Field M.C."/>
            <person name="Kuo A."/>
            <person name="Paredez A."/>
            <person name="Chapman J."/>
            <person name="Pham J."/>
            <person name="Shu S."/>
            <person name="Neupane R."/>
            <person name="Cipriano M."/>
            <person name="Mancuso J."/>
            <person name="Tu H."/>
            <person name="Salamov A."/>
            <person name="Lindquist E."/>
            <person name="Shapiro H."/>
            <person name="Lucas S."/>
            <person name="Grigoriev I.V."/>
            <person name="Cande W.Z."/>
            <person name="Fulton C."/>
            <person name="Rokhsar D.S."/>
            <person name="Dawson S.C."/>
        </authorList>
    </citation>
    <scope>NUCLEOTIDE SEQUENCE [LARGE SCALE GENOMIC DNA]</scope>
    <source>
        <strain evidence="2 3">NEG-M</strain>
    </source>
</reference>
<feature type="compositionally biased region" description="Basic and acidic residues" evidence="1">
    <location>
        <begin position="555"/>
        <end position="575"/>
    </location>
</feature>
<dbReference type="KEGG" id="ngr:NAEGRDRAFT_72201"/>
<accession>D2VT75</accession>
<feature type="region of interest" description="Disordered" evidence="1">
    <location>
        <begin position="498"/>
        <end position="590"/>
    </location>
</feature>
<keyword evidence="3" id="KW-1185">Reference proteome</keyword>
<feature type="region of interest" description="Disordered" evidence="1">
    <location>
        <begin position="286"/>
        <end position="339"/>
    </location>
</feature>
<protein>
    <recommendedName>
        <fullName evidence="4">F-box domain-containing protein</fullName>
    </recommendedName>
</protein>
<evidence type="ECO:0000256" key="1">
    <source>
        <dbReference type="SAM" id="MobiDB-lite"/>
    </source>
</evidence>
<sequence length="977" mass="112081">MGSNVSSVKLPANDNLPLEDEKSSRVEIPNMPPTRRKTITTFDNQMSRVSIVSIRYDSPINVGEDIKSDITFEMFDLAMARVFTFLDITSLLMCSSACKKFRELENKYQDVLWQNLYKFHKTNMMYICTNPSQALQMMEETKKKHQASDSIRKGMERNELGLLVNDPILLELKKDVKNWKEECLNYYFVKRKFISSQQEYLLLAKLKELLLTQPENPTRRKSSVVGHLSNIGNTDSPIAQNDIHTARNSDSSDSSDDFKFDSIDDDFLKKKSMEFMMYNNVKSSLIDDNPFGSDDDEDNDTQKHNEEALNPNLNRWKEAESDSDDDNWLEDEKDDEKLEVDLKSPNQILQEKIGMTNSESEENFSTPLVLRGEPINNSSIKHFEENSDEDEDWFNDDDEKSKDSSIIEPIVKKGERASEIESQTKLHVKNDFSALDISEVKIEISSENDNNKSFRNSSSSNHVTLKLPSIDDSDDEHILGREASASEIKLVFSDDLDSDKKKISTPKTKDESERSARSSFEEDIDDSRGSHKKSSFLISKSSNDDDSDPWYSDEESTKKTVLHVESENLNIKKEETDSDTDDWYSESEDDKKSSHFGLMLRDNEESQKDSSSCYSVSKLGFGSNLPSFIGSQSDTARRIKEAENLTLDELITDLTDVTKLKETYLNRSNAETQQFYSKLLSFHQRTQVFCGDEPVEDTMPDAMMAPNDWPTTLSFFQQKKGQGIVIKLIYIEEIQTPYPAKLCNPVLKFFGSKSKEMRGVCSGLIIGPFLLQWNKTHSLIIPRKLVSDSYLYQTRTHRIAELFNVTLDSIIDTIAKIIVEWNLTKLYHDQLQNCQHFVEKIIDSLGIKKVLETERIGKTIFNYNTILNREGKGSIEFNFADQAKHDKLYACLEKKYGSGKVTFETHKQLDEFMRSVIAEDPNFTITHHQDYSLLVFFDQLFWAKHSLLPNEDQYKPLSDEKSSTLCPFGSLAFGTTK</sequence>
<feature type="compositionally biased region" description="Acidic residues" evidence="1">
    <location>
        <begin position="576"/>
        <end position="588"/>
    </location>
</feature>
<name>D2VT75_NAEGR</name>
<feature type="region of interest" description="Disordered" evidence="1">
    <location>
        <begin position="445"/>
        <end position="478"/>
    </location>
</feature>
<dbReference type="Gene3D" id="1.20.1280.50">
    <property type="match status" value="1"/>
</dbReference>
<feature type="region of interest" description="Disordered" evidence="1">
    <location>
        <begin position="216"/>
        <end position="256"/>
    </location>
</feature>
<dbReference type="AlphaFoldDB" id="D2VT75"/>
<feature type="compositionally biased region" description="Acidic residues" evidence="1">
    <location>
        <begin position="386"/>
        <end position="398"/>
    </location>
</feature>
<dbReference type="GeneID" id="8854528"/>